<keyword evidence="1" id="KW-0812">Transmembrane</keyword>
<reference evidence="2 3" key="1">
    <citation type="journal article" date="2010" name="Nature">
        <title>Nitrite-driven anaerobic methane oxidation by oxygenic bacteria.</title>
        <authorList>
            <person name="Ettwig K.F."/>
            <person name="Butler M.K."/>
            <person name="Le Paslier D."/>
            <person name="Pelletier E."/>
            <person name="Mangenot S."/>
            <person name="Kuypers M.M.M."/>
            <person name="Schreiber F."/>
            <person name="Dutilh B.E."/>
            <person name="Zedelius J."/>
            <person name="de Beer D."/>
            <person name="Gloerich J."/>
            <person name="Wessels H.J.C.T."/>
            <person name="van Allen T."/>
            <person name="Luesken F."/>
            <person name="Wu M."/>
            <person name="van de Pas-Schoonen K.T."/>
            <person name="Op den Camp H.J.M."/>
            <person name="Janssen-Megens E.M."/>
            <person name="Francoijs K-J."/>
            <person name="Stunnenberg H."/>
            <person name="Weissenbach J."/>
            <person name="Jetten M.S.M."/>
            <person name="Strous M."/>
        </authorList>
    </citation>
    <scope>NUCLEOTIDE SEQUENCE [LARGE SCALE GENOMIC DNA]</scope>
</reference>
<proteinExistence type="predicted"/>
<keyword evidence="1" id="KW-0472">Membrane</keyword>
<name>D5MH52_METO1</name>
<dbReference type="KEGG" id="mox:DAMO_2033"/>
<feature type="transmembrane region" description="Helical" evidence="1">
    <location>
        <begin position="76"/>
        <end position="95"/>
    </location>
</feature>
<gene>
    <name evidence="2" type="ORF">DAMO_2033</name>
</gene>
<dbReference type="AlphaFoldDB" id="D5MH52"/>
<dbReference type="HOGENOM" id="CLU_768793_0_0_0"/>
<accession>D5MH52</accession>
<sequence length="360" mass="39950">MVNHKGFSKADLLIGLGSFLGMLFLISSYLGPAKMIGAGLAVSVAVAIAIPAAWRTVYYYHRSLGVFGRTVNRKQFIAPCLFLLAVALLSVSLAVPNTWLGSVGVVLPIGIAVVTVASFFFTLNKLDDILSRIYSYDVLLEHVGRMVDAEVERAKDGAGQILIVANAVSFGNISAHERYPKVLDKLSHAFNNPRITVRVICRDWEWVIPRDMDERDKEVSLQPRDVQEADLNTVKNTSLGGFYWAWSGSGRWDDLRLRKPYYQAIALLGALQSSEPNRLLEIQKQVWVFKDGHAPFHMVVTTDRALLFHVLDFPFGDKDPPSRIQVIGSDTGDGATVHQLVRAFEHHAEKLGSPKINRVV</sequence>
<evidence type="ECO:0000256" key="1">
    <source>
        <dbReference type="SAM" id="Phobius"/>
    </source>
</evidence>
<dbReference type="EMBL" id="FP565575">
    <property type="protein sequence ID" value="CBE69083.1"/>
    <property type="molecule type" value="Genomic_DNA"/>
</dbReference>
<evidence type="ECO:0000313" key="2">
    <source>
        <dbReference type="EMBL" id="CBE69083.1"/>
    </source>
</evidence>
<dbReference type="Proteomes" id="UP000006898">
    <property type="component" value="Chromosome"/>
</dbReference>
<organism evidence="2 3">
    <name type="scientific">Methylomirabilis oxygeniifera</name>
    <dbReference type="NCBI Taxonomy" id="671143"/>
    <lineage>
        <taxon>Bacteria</taxon>
        <taxon>Candidatus Methylomirabilota</taxon>
        <taxon>Candidatus Methylomirabilia</taxon>
        <taxon>Candidatus Methylomirabilales</taxon>
        <taxon>Candidatus Methylomirabilaceae</taxon>
        <taxon>Candidatus Methylomirabilis</taxon>
    </lineage>
</organism>
<dbReference type="STRING" id="671143.DAMO_2033"/>
<protein>
    <submittedName>
        <fullName evidence="2">Uncharacterized protein</fullName>
    </submittedName>
</protein>
<feature type="transmembrane region" description="Helical" evidence="1">
    <location>
        <begin position="12"/>
        <end position="30"/>
    </location>
</feature>
<feature type="transmembrane region" description="Helical" evidence="1">
    <location>
        <begin position="101"/>
        <end position="123"/>
    </location>
</feature>
<feature type="transmembrane region" description="Helical" evidence="1">
    <location>
        <begin position="36"/>
        <end position="55"/>
    </location>
</feature>
<evidence type="ECO:0000313" key="3">
    <source>
        <dbReference type="Proteomes" id="UP000006898"/>
    </source>
</evidence>
<keyword evidence="1" id="KW-1133">Transmembrane helix</keyword>